<evidence type="ECO:0000256" key="2">
    <source>
        <dbReference type="ARBA" id="ARBA00004496"/>
    </source>
</evidence>
<dbReference type="Proteomes" id="UP000094389">
    <property type="component" value="Unassembled WGS sequence"/>
</dbReference>
<feature type="compositionally biased region" description="Acidic residues" evidence="6">
    <location>
        <begin position="125"/>
        <end position="140"/>
    </location>
</feature>
<dbReference type="Gene3D" id="2.30.29.70">
    <property type="entry name" value="Proteasomal ubiquitin receptor Rpn13/ADRM1"/>
    <property type="match status" value="1"/>
</dbReference>
<organism evidence="8 10">
    <name type="scientific">Cyberlindnera jadinii (strain ATCC 18201 / CBS 1600 / BCRC 20928 / JCM 3617 / NBRC 0987 / NRRL Y-1542)</name>
    <name type="common">Torula yeast</name>
    <name type="synonym">Candida utilis</name>
    <dbReference type="NCBI Taxonomy" id="983966"/>
    <lineage>
        <taxon>Eukaryota</taxon>
        <taxon>Fungi</taxon>
        <taxon>Dikarya</taxon>
        <taxon>Ascomycota</taxon>
        <taxon>Saccharomycotina</taxon>
        <taxon>Saccharomycetes</taxon>
        <taxon>Phaffomycetales</taxon>
        <taxon>Phaffomycetaceae</taxon>
        <taxon>Cyberlindnera</taxon>
    </lineage>
</organism>
<accession>A0A1E4S1Y5</accession>
<keyword evidence="4" id="KW-0647">Proteasome</keyword>
<reference evidence="8" key="1">
    <citation type="submission" date="2014-12" db="EMBL/GenBank/DDBJ databases">
        <authorList>
            <person name="Jaenicke S."/>
        </authorList>
    </citation>
    <scope>NUCLEOTIDE SEQUENCE [LARGE SCALE GENOMIC DNA]</scope>
    <source>
        <strain evidence="8">CBS1600</strain>
    </source>
</reference>
<name>A0A0H5C633_CYBJN</name>
<keyword evidence="3" id="KW-0963">Cytoplasm</keyword>
<evidence type="ECO:0000256" key="5">
    <source>
        <dbReference type="ARBA" id="ARBA00023242"/>
    </source>
</evidence>
<dbReference type="OMA" id="IPGETMW"/>
<dbReference type="InterPro" id="IPR044868">
    <property type="entry name" value="Rpn13/ADRM1_Pru"/>
</dbReference>
<reference evidence="9 11" key="3">
    <citation type="journal article" date="2016" name="Proc. Natl. Acad. Sci. U.S.A.">
        <title>Comparative genomics of biotechnologically important yeasts.</title>
        <authorList>
            <person name="Riley R."/>
            <person name="Haridas S."/>
            <person name="Wolfe K.H."/>
            <person name="Lopes M.R."/>
            <person name="Hittinger C.T."/>
            <person name="Goeker M."/>
            <person name="Salamov A.A."/>
            <person name="Wisecaver J.H."/>
            <person name="Long T.M."/>
            <person name="Calvey C.H."/>
            <person name="Aerts A.L."/>
            <person name="Barry K.W."/>
            <person name="Choi C."/>
            <person name="Clum A."/>
            <person name="Coughlan A.Y."/>
            <person name="Deshpande S."/>
            <person name="Douglass A.P."/>
            <person name="Hanson S.J."/>
            <person name="Klenk H.-P."/>
            <person name="LaButti K.M."/>
            <person name="Lapidus A."/>
            <person name="Lindquist E.A."/>
            <person name="Lipzen A.M."/>
            <person name="Meier-Kolthoff J.P."/>
            <person name="Ohm R.A."/>
            <person name="Otillar R.P."/>
            <person name="Pangilinan J.L."/>
            <person name="Peng Y."/>
            <person name="Rokas A."/>
            <person name="Rosa C.A."/>
            <person name="Scheuner C."/>
            <person name="Sibirny A.A."/>
            <person name="Slot J.C."/>
            <person name="Stielow J.B."/>
            <person name="Sun H."/>
            <person name="Kurtzman C.P."/>
            <person name="Blackwell M."/>
            <person name="Grigoriev I.V."/>
            <person name="Jeffries T.W."/>
        </authorList>
    </citation>
    <scope>NUCLEOTIDE SEQUENCE [LARGE SCALE GENOMIC DNA]</scope>
    <source>
        <strain evidence="11">ATCC 18201 / CBS 1600 / BCRC 20928 / JCM 3617 / NBRC 0987 / NRRL Y-1542</strain>
        <strain evidence="9">NRRL Y-1542</strain>
    </source>
</reference>
<dbReference type="PANTHER" id="PTHR12225:SF0">
    <property type="entry name" value="PROTEASOMAL UBIQUITIN RECEPTOR ADRM1"/>
    <property type="match status" value="1"/>
</dbReference>
<dbReference type="PROSITE" id="PS51917">
    <property type="entry name" value="PRU"/>
    <property type="match status" value="1"/>
</dbReference>
<protein>
    <recommendedName>
        <fullName evidence="7">Pru domain-containing protein</fullName>
    </recommendedName>
</protein>
<feature type="domain" description="Pru" evidence="7">
    <location>
        <begin position="1"/>
        <end position="126"/>
    </location>
</feature>
<dbReference type="GO" id="GO:0008541">
    <property type="term" value="C:proteasome regulatory particle, lid subcomplex"/>
    <property type="evidence" value="ECO:0007669"/>
    <property type="project" value="TreeGrafter"/>
</dbReference>
<evidence type="ECO:0000259" key="7">
    <source>
        <dbReference type="PROSITE" id="PS51917"/>
    </source>
</evidence>
<dbReference type="GO" id="GO:0061133">
    <property type="term" value="F:endopeptidase activator activity"/>
    <property type="evidence" value="ECO:0007669"/>
    <property type="project" value="TreeGrafter"/>
</dbReference>
<evidence type="ECO:0000256" key="4">
    <source>
        <dbReference type="ARBA" id="ARBA00022942"/>
    </source>
</evidence>
<evidence type="ECO:0000313" key="10">
    <source>
        <dbReference type="Proteomes" id="UP000038830"/>
    </source>
</evidence>
<dbReference type="GO" id="GO:0005634">
    <property type="term" value="C:nucleus"/>
    <property type="evidence" value="ECO:0007669"/>
    <property type="project" value="UniProtKB-SubCell"/>
</dbReference>
<sequence>MSIVKFRAGKVSYDAATKTATPLPIQGQIVLKHSLEDESFFSFEWSPKDNVVNIEKDEFLIIPGDASWSHVEECKTGRVFALEFLSSGARHLFWLQEVNDNDDDPSELSKKDMEIYEKLSKLFEFTEEDDEEEEEEDEEQPQPGSASEDKQADTVTQS</sequence>
<gene>
    <name evidence="8" type="ORF">BN1211_4249</name>
    <name evidence="9" type="ORF">CYBJADRAFT_167532</name>
</gene>
<evidence type="ECO:0000256" key="1">
    <source>
        <dbReference type="ARBA" id="ARBA00004123"/>
    </source>
</evidence>
<evidence type="ECO:0000256" key="3">
    <source>
        <dbReference type="ARBA" id="ARBA00022490"/>
    </source>
</evidence>
<dbReference type="InterPro" id="IPR038633">
    <property type="entry name" value="Rpn13/ADRM1_Pru_sf"/>
</dbReference>
<keyword evidence="5" id="KW-0539">Nucleus</keyword>
<dbReference type="Pfam" id="PF04683">
    <property type="entry name" value="Rpn13_ADRM1_Pru"/>
    <property type="match status" value="1"/>
</dbReference>
<dbReference type="OrthoDB" id="340431at2759"/>
<dbReference type="GO" id="GO:0005737">
    <property type="term" value="C:cytoplasm"/>
    <property type="evidence" value="ECO:0007669"/>
    <property type="project" value="UniProtKB-SubCell"/>
</dbReference>
<comment type="subcellular location">
    <subcellularLocation>
        <location evidence="2">Cytoplasm</location>
    </subcellularLocation>
    <subcellularLocation>
        <location evidence="1">Nucleus</location>
    </subcellularLocation>
</comment>
<proteinExistence type="predicted"/>
<evidence type="ECO:0000313" key="11">
    <source>
        <dbReference type="Proteomes" id="UP000094389"/>
    </source>
</evidence>
<keyword evidence="11" id="KW-1185">Reference proteome</keyword>
<dbReference type="PANTHER" id="PTHR12225">
    <property type="entry name" value="ADHESION REGULATING MOLECULE 1 110 KDA CELL MEMBRANE GLYCOPROTEIN"/>
    <property type="match status" value="1"/>
</dbReference>
<feature type="region of interest" description="Disordered" evidence="6">
    <location>
        <begin position="124"/>
        <end position="158"/>
    </location>
</feature>
<evidence type="ECO:0000313" key="8">
    <source>
        <dbReference type="EMBL" id="CEP23615.1"/>
    </source>
</evidence>
<dbReference type="EMBL" id="KV453930">
    <property type="protein sequence ID" value="ODV73493.1"/>
    <property type="molecule type" value="Genomic_DNA"/>
</dbReference>
<dbReference type="GO" id="GO:0070628">
    <property type="term" value="F:proteasome binding"/>
    <property type="evidence" value="ECO:0007669"/>
    <property type="project" value="TreeGrafter"/>
</dbReference>
<dbReference type="InterPro" id="IPR006773">
    <property type="entry name" value="Rpn13/ADRM1"/>
</dbReference>
<dbReference type="EMBL" id="CDQK01000004">
    <property type="protein sequence ID" value="CEP23615.1"/>
    <property type="molecule type" value="Genomic_DNA"/>
</dbReference>
<reference evidence="10" key="2">
    <citation type="journal article" date="2015" name="J. Biotechnol.">
        <title>The structure of the Cyberlindnera jadinii genome and its relation to Candida utilis analyzed by the occurrence of single nucleotide polymorphisms.</title>
        <authorList>
            <person name="Rupp O."/>
            <person name="Brinkrolf K."/>
            <person name="Buerth C."/>
            <person name="Kunigo M."/>
            <person name="Schneider J."/>
            <person name="Jaenicke S."/>
            <person name="Goesmann A."/>
            <person name="Puehler A."/>
            <person name="Jaeger K.-E."/>
            <person name="Ernst J.F."/>
        </authorList>
    </citation>
    <scope>NUCLEOTIDE SEQUENCE [LARGE SCALE GENOMIC DNA]</scope>
    <source>
        <strain evidence="10">ATCC 18201 / CBS 1600 / BCRC 20928 / JCM 3617 / NBRC 0987 / NRRL Y-1542</strain>
    </source>
</reference>
<dbReference type="AlphaFoldDB" id="A0A0H5C633"/>
<evidence type="ECO:0000256" key="6">
    <source>
        <dbReference type="SAM" id="MobiDB-lite"/>
    </source>
</evidence>
<dbReference type="Proteomes" id="UP000038830">
    <property type="component" value="Unassembled WGS sequence"/>
</dbReference>
<evidence type="ECO:0000313" key="9">
    <source>
        <dbReference type="EMBL" id="ODV73493.1"/>
    </source>
</evidence>
<accession>A0A0H5C633</accession>
<dbReference type="STRING" id="983966.A0A0H5C633"/>